<sequence>MNRWLWWAPLVLLITGLAVWGFRLGWIAATITETDVITTYAKRYLEAAGPGAALSDCVAYPGRDRGVWLVVRCGPDPSGSGGRYEYHVNRLGGLVASGGLSTRGAPAGRAAMPQT</sequence>
<accession>A0A9X1K2T3</accession>
<dbReference type="EMBL" id="JAHXDN010000002">
    <property type="protein sequence ID" value="MBW4707892.1"/>
    <property type="molecule type" value="Genomic_DNA"/>
</dbReference>
<protein>
    <submittedName>
        <fullName evidence="1">Uncharacterized protein</fullName>
    </submittedName>
</protein>
<comment type="caution">
    <text evidence="1">The sequence shown here is derived from an EMBL/GenBank/DDBJ whole genome shotgun (WGS) entry which is preliminary data.</text>
</comment>
<organism evidence="1 2">
    <name type="scientific">Roseobacter insulae</name>
    <dbReference type="NCBI Taxonomy" id="2859783"/>
    <lineage>
        <taxon>Bacteria</taxon>
        <taxon>Pseudomonadati</taxon>
        <taxon>Pseudomonadota</taxon>
        <taxon>Alphaproteobacteria</taxon>
        <taxon>Rhodobacterales</taxon>
        <taxon>Roseobacteraceae</taxon>
        <taxon>Roseobacter</taxon>
    </lineage>
</organism>
<evidence type="ECO:0000313" key="2">
    <source>
        <dbReference type="Proteomes" id="UP001138661"/>
    </source>
</evidence>
<reference evidence="1" key="1">
    <citation type="submission" date="2021-07" db="EMBL/GenBank/DDBJ databases">
        <title>Roseobacter insulae sp. nov., isolated from a tidal flat.</title>
        <authorList>
            <person name="Park S."/>
            <person name="Yoon J.-H."/>
        </authorList>
    </citation>
    <scope>NUCLEOTIDE SEQUENCE</scope>
    <source>
        <strain evidence="1">YSTF-M11</strain>
    </source>
</reference>
<gene>
    <name evidence="1" type="ORF">KX928_08850</name>
</gene>
<name>A0A9X1K2T3_9RHOB</name>
<keyword evidence="2" id="KW-1185">Reference proteome</keyword>
<dbReference type="RefSeq" id="WP_219501158.1">
    <property type="nucleotide sequence ID" value="NZ_JAHXDN010000002.1"/>
</dbReference>
<evidence type="ECO:0000313" key="1">
    <source>
        <dbReference type="EMBL" id="MBW4707892.1"/>
    </source>
</evidence>
<proteinExistence type="predicted"/>
<dbReference type="AlphaFoldDB" id="A0A9X1K2T3"/>
<dbReference type="Proteomes" id="UP001138661">
    <property type="component" value="Unassembled WGS sequence"/>
</dbReference>